<proteinExistence type="predicted"/>
<feature type="non-terminal residue" evidence="1">
    <location>
        <position position="1"/>
    </location>
</feature>
<protein>
    <submittedName>
        <fullName evidence="1">Uncharacterized protein</fullName>
    </submittedName>
</protein>
<dbReference type="RefSeq" id="WP_378126456.1">
    <property type="nucleotide sequence ID" value="NZ_JBHSED010000007.1"/>
</dbReference>
<sequence>CNTLIIQQRRYCSLNVIEERYLLLVERLFQWPPFERGLLLCSVRVGGRRSDKHMYAAGAACSLRLVGLQDQLLAPLSLWFRNRLLREKRPWSQE</sequence>
<accession>A0ABV8S6A3</accession>
<organism evidence="1 2">
    <name type="scientific">Cohnella boryungensis</name>
    <dbReference type="NCBI Taxonomy" id="768479"/>
    <lineage>
        <taxon>Bacteria</taxon>
        <taxon>Bacillati</taxon>
        <taxon>Bacillota</taxon>
        <taxon>Bacilli</taxon>
        <taxon>Bacillales</taxon>
        <taxon>Paenibacillaceae</taxon>
        <taxon>Cohnella</taxon>
    </lineage>
</organism>
<evidence type="ECO:0000313" key="1">
    <source>
        <dbReference type="EMBL" id="MFC4303124.1"/>
    </source>
</evidence>
<gene>
    <name evidence="1" type="ORF">ACFO1S_06640</name>
</gene>
<dbReference type="Proteomes" id="UP001595755">
    <property type="component" value="Unassembled WGS sequence"/>
</dbReference>
<comment type="caution">
    <text evidence="1">The sequence shown here is derived from an EMBL/GenBank/DDBJ whole genome shotgun (WGS) entry which is preliminary data.</text>
</comment>
<keyword evidence="2" id="KW-1185">Reference proteome</keyword>
<dbReference type="EMBL" id="JBHSED010000007">
    <property type="protein sequence ID" value="MFC4303124.1"/>
    <property type="molecule type" value="Genomic_DNA"/>
</dbReference>
<reference evidence="2" key="1">
    <citation type="journal article" date="2019" name="Int. J. Syst. Evol. Microbiol.">
        <title>The Global Catalogue of Microorganisms (GCM) 10K type strain sequencing project: providing services to taxonomists for standard genome sequencing and annotation.</title>
        <authorList>
            <consortium name="The Broad Institute Genomics Platform"/>
            <consortium name="The Broad Institute Genome Sequencing Center for Infectious Disease"/>
            <person name="Wu L."/>
            <person name="Ma J."/>
        </authorList>
    </citation>
    <scope>NUCLEOTIDE SEQUENCE [LARGE SCALE GENOMIC DNA]</scope>
    <source>
        <strain evidence="2">CGMCC 4.1641</strain>
    </source>
</reference>
<name>A0ABV8S6A3_9BACL</name>
<evidence type="ECO:0000313" key="2">
    <source>
        <dbReference type="Proteomes" id="UP001595755"/>
    </source>
</evidence>